<accession>A0A8R1IQC4</accession>
<dbReference type="InterPro" id="IPR000299">
    <property type="entry name" value="FERM_domain"/>
</dbReference>
<proteinExistence type="predicted"/>
<dbReference type="Pfam" id="PF21355">
    <property type="entry name" value="TRAF-mep_MATH"/>
    <property type="match status" value="1"/>
</dbReference>
<reference evidence="2" key="2">
    <citation type="submission" date="2022-06" db="UniProtKB">
        <authorList>
            <consortium name="EnsemblMetazoa"/>
        </authorList>
    </citation>
    <scope>IDENTIFICATION</scope>
    <source>
        <strain evidence="2">DF5081</strain>
    </source>
</reference>
<dbReference type="PANTHER" id="PTHR10131:SF151">
    <property type="entry name" value="TNF RECEPTOR ASSOCIATED FACTOR (TRAF) HOMOLOG"/>
    <property type="match status" value="1"/>
</dbReference>
<evidence type="ECO:0000313" key="3">
    <source>
        <dbReference type="Proteomes" id="UP000005237"/>
    </source>
</evidence>
<dbReference type="SUPFAM" id="SSF47031">
    <property type="entry name" value="Second domain of FERM"/>
    <property type="match status" value="1"/>
</dbReference>
<dbReference type="GO" id="GO:0043122">
    <property type="term" value="P:regulation of canonical NF-kappaB signal transduction"/>
    <property type="evidence" value="ECO:0007669"/>
    <property type="project" value="TreeGrafter"/>
</dbReference>
<organism evidence="2 3">
    <name type="scientific">Caenorhabditis japonica</name>
    <dbReference type="NCBI Taxonomy" id="281687"/>
    <lineage>
        <taxon>Eukaryota</taxon>
        <taxon>Metazoa</taxon>
        <taxon>Ecdysozoa</taxon>
        <taxon>Nematoda</taxon>
        <taxon>Chromadorea</taxon>
        <taxon>Rhabditida</taxon>
        <taxon>Rhabditina</taxon>
        <taxon>Rhabditomorpha</taxon>
        <taxon>Rhabditoidea</taxon>
        <taxon>Rhabditidae</taxon>
        <taxon>Peloderinae</taxon>
        <taxon>Caenorhabditis</taxon>
    </lineage>
</organism>
<dbReference type="PANTHER" id="PTHR10131">
    <property type="entry name" value="TNF RECEPTOR ASSOCIATED FACTOR"/>
    <property type="match status" value="1"/>
</dbReference>
<dbReference type="SUPFAM" id="SSF49599">
    <property type="entry name" value="TRAF domain-like"/>
    <property type="match status" value="2"/>
</dbReference>
<dbReference type="InterPro" id="IPR049342">
    <property type="entry name" value="TRAF1-6_MATH_dom"/>
</dbReference>
<dbReference type="AlphaFoldDB" id="A0A8R1IQC4"/>
<dbReference type="Proteomes" id="UP000005237">
    <property type="component" value="Unassembled WGS sequence"/>
</dbReference>
<dbReference type="EnsemblMetazoa" id="CJA37635a.1">
    <property type="protein sequence ID" value="CJA37635a.1"/>
    <property type="gene ID" value="WBGene00213482"/>
</dbReference>
<reference evidence="3" key="1">
    <citation type="submission" date="2010-08" db="EMBL/GenBank/DDBJ databases">
        <authorList>
            <consortium name="Caenorhabditis japonica Sequencing Consortium"/>
            <person name="Wilson R.K."/>
        </authorList>
    </citation>
    <scope>NUCLEOTIDE SEQUENCE [LARGE SCALE GENOMIC DNA]</scope>
    <source>
        <strain evidence="3">DF5081</strain>
    </source>
</reference>
<sequence length="323" mass="36839">MSNSDIVRKVSASKTLVHRMVIGDRENPKTVPQVVVQSPSPLDMLSKLYEEGFTTYQLMDHDMNEFNDRQVKILSAADTCTEMFGPQLVWRINNLQQQKNEAKCGANTTIFSVPFMSHRFGYKMMACACLFGDGSSAGKSLSVYVILLKGEFDATLEWPFNRIVKVSLLDQTTYQLMDHDMNEFNDRQVKILSAADTCTEMFGPQLVWRINNLQQQKNEAKCGANTTIFSVPFMSHRFGYKMMACACLFGDGSNLPWEFSFEVKFYPTKPTTIVDDHARYYASLQLRRDILTGRLPATADNHALHGSFVVEMKIMCIKCYFFF</sequence>
<dbReference type="PROSITE" id="PS50057">
    <property type="entry name" value="FERM_3"/>
    <property type="match status" value="1"/>
</dbReference>
<protein>
    <submittedName>
        <fullName evidence="2">MATH domain-containing protein</fullName>
    </submittedName>
</protein>
<dbReference type="Gene3D" id="2.60.210.10">
    <property type="entry name" value="Apoptosis, Tumor Necrosis Factor Receptor Associated Protein 2, Chain A"/>
    <property type="match status" value="2"/>
</dbReference>
<dbReference type="Gene3D" id="1.20.80.60">
    <property type="match status" value="1"/>
</dbReference>
<evidence type="ECO:0000313" key="2">
    <source>
        <dbReference type="EnsemblMetazoa" id="CJA37635a.1"/>
    </source>
</evidence>
<dbReference type="InterPro" id="IPR035963">
    <property type="entry name" value="FERM_2"/>
</dbReference>
<name>A0A8R1IQC4_CAEJA</name>
<dbReference type="InterPro" id="IPR008974">
    <property type="entry name" value="TRAF-like"/>
</dbReference>
<feature type="domain" description="FERM" evidence="1">
    <location>
        <begin position="141"/>
        <end position="323"/>
    </location>
</feature>
<keyword evidence="3" id="KW-1185">Reference proteome</keyword>
<evidence type="ECO:0000259" key="1">
    <source>
        <dbReference type="PROSITE" id="PS50057"/>
    </source>
</evidence>